<sequence>RQKAPWYGWPRDNINFGLRYGRPSCMAATGTPTSPFIHQSFMNISQRRAPHSRPETPGISYADFVKQWQDSHVARWLTDNKCAHQAQAFRENDIRGDIILELDMDILKEIGITSVGDRTRIRTAIKELRRLCSGSSSSFQTGPRVTLNGAHNDLRGSKSSGLAHKSENSLPQDNLDGAPVRNSRSRPPPLQIDNVREKDLPQIQRIDSARLTATPTPRAQTTNTRHAAPYGSSSNPSKINPSVSPLATKTRLGVPGPGAQRVRTPTGEPSHPPPFTNDPLPPAPSVSPVSSWNTAPGLPRNPAPGNLPGGSFAPRATSPVPPNRSRLANQNPSAHTRQGSGTNRSYGSGSGHPYSSSSGASLAPGPVNSHILSPVSENFTSGGGYSVGRGPFKSSQAQGLKDDEVRRKLIKFHFGESNSRVLEFKDSEDAAELVERALKKFGVQTVESQPPIDDILAVGGWGVYLGSDTEALPLSEDQLMALIHDPDHQGRDYLYLKPLSSGRPSKLERIFGEAPPMGPTSPIEESLNALTANRLGNKKLNRASTVSVL</sequence>
<keyword evidence="2" id="KW-1185">Reference proteome</keyword>
<proteinExistence type="predicted"/>
<accession>A0ACA9P530</accession>
<gene>
    <name evidence="1" type="ORF">ACOLOM_LOCUS9744</name>
</gene>
<organism evidence="1 2">
    <name type="scientific">Acaulospora colombiana</name>
    <dbReference type="NCBI Taxonomy" id="27376"/>
    <lineage>
        <taxon>Eukaryota</taxon>
        <taxon>Fungi</taxon>
        <taxon>Fungi incertae sedis</taxon>
        <taxon>Mucoromycota</taxon>
        <taxon>Glomeromycotina</taxon>
        <taxon>Glomeromycetes</taxon>
        <taxon>Diversisporales</taxon>
        <taxon>Acaulosporaceae</taxon>
        <taxon>Acaulospora</taxon>
    </lineage>
</organism>
<comment type="caution">
    <text evidence="1">The sequence shown here is derived from an EMBL/GenBank/DDBJ whole genome shotgun (WGS) entry which is preliminary data.</text>
</comment>
<evidence type="ECO:0000313" key="2">
    <source>
        <dbReference type="Proteomes" id="UP000789525"/>
    </source>
</evidence>
<dbReference type="EMBL" id="CAJVPT010029150">
    <property type="protein sequence ID" value="CAG8689297.1"/>
    <property type="molecule type" value="Genomic_DNA"/>
</dbReference>
<name>A0ACA9P530_9GLOM</name>
<feature type="non-terminal residue" evidence="1">
    <location>
        <position position="1"/>
    </location>
</feature>
<protein>
    <submittedName>
        <fullName evidence="1">3478_t:CDS:1</fullName>
    </submittedName>
</protein>
<dbReference type="Proteomes" id="UP000789525">
    <property type="component" value="Unassembled WGS sequence"/>
</dbReference>
<evidence type="ECO:0000313" key="1">
    <source>
        <dbReference type="EMBL" id="CAG8689297.1"/>
    </source>
</evidence>
<reference evidence="1" key="1">
    <citation type="submission" date="2021-06" db="EMBL/GenBank/DDBJ databases">
        <authorList>
            <person name="Kallberg Y."/>
            <person name="Tangrot J."/>
            <person name="Rosling A."/>
        </authorList>
    </citation>
    <scope>NUCLEOTIDE SEQUENCE</scope>
    <source>
        <strain evidence="1">CL356</strain>
    </source>
</reference>
<feature type="non-terminal residue" evidence="1">
    <location>
        <position position="549"/>
    </location>
</feature>